<dbReference type="Gene3D" id="1.10.10.60">
    <property type="entry name" value="Homeodomain-like"/>
    <property type="match status" value="1"/>
</dbReference>
<feature type="domain" description="HTH araC/xylS-type" evidence="4">
    <location>
        <begin position="217"/>
        <end position="315"/>
    </location>
</feature>
<dbReference type="Pfam" id="PF12833">
    <property type="entry name" value="HTH_18"/>
    <property type="match status" value="1"/>
</dbReference>
<dbReference type="SUPFAM" id="SSF52317">
    <property type="entry name" value="Class I glutamine amidotransferase-like"/>
    <property type="match status" value="1"/>
</dbReference>
<accession>A0A2T0T7A1</accession>
<dbReference type="SUPFAM" id="SSF46689">
    <property type="entry name" value="Homeodomain-like"/>
    <property type="match status" value="2"/>
</dbReference>
<dbReference type="InterPro" id="IPR018062">
    <property type="entry name" value="HTH_AraC-typ_CS"/>
</dbReference>
<keyword evidence="2" id="KW-0238">DNA-binding</keyword>
<dbReference type="Proteomes" id="UP000239494">
    <property type="component" value="Unassembled WGS sequence"/>
</dbReference>
<dbReference type="SMART" id="SM00342">
    <property type="entry name" value="HTH_ARAC"/>
    <property type="match status" value="1"/>
</dbReference>
<dbReference type="InterPro" id="IPR029062">
    <property type="entry name" value="Class_I_gatase-like"/>
</dbReference>
<organism evidence="5 6">
    <name type="scientific">Umezawaea tangerina</name>
    <dbReference type="NCBI Taxonomy" id="84725"/>
    <lineage>
        <taxon>Bacteria</taxon>
        <taxon>Bacillati</taxon>
        <taxon>Actinomycetota</taxon>
        <taxon>Actinomycetes</taxon>
        <taxon>Pseudonocardiales</taxon>
        <taxon>Pseudonocardiaceae</taxon>
        <taxon>Umezawaea</taxon>
    </lineage>
</organism>
<dbReference type="CDD" id="cd03137">
    <property type="entry name" value="GATase1_AraC_1"/>
    <property type="match status" value="1"/>
</dbReference>
<dbReference type="Pfam" id="PF01965">
    <property type="entry name" value="DJ-1_PfpI"/>
    <property type="match status" value="1"/>
</dbReference>
<keyword evidence="3" id="KW-0804">Transcription</keyword>
<dbReference type="RefSeq" id="WP_106188566.1">
    <property type="nucleotide sequence ID" value="NZ_PVTF01000005.1"/>
</dbReference>
<dbReference type="EMBL" id="PVTF01000005">
    <property type="protein sequence ID" value="PRY41555.1"/>
    <property type="molecule type" value="Genomic_DNA"/>
</dbReference>
<evidence type="ECO:0000313" key="5">
    <source>
        <dbReference type="EMBL" id="PRY41555.1"/>
    </source>
</evidence>
<name>A0A2T0T7A1_9PSEU</name>
<sequence>MPGRARTPTAVANVAVLVLEGVVTFDLGVPLLVFGVLPEHYKHTLCASRPGTVSSSDGYSLNVDRGLDELARADIVVVPGYDLDRPVPDATLRALRQAHARGARMVSICSGVFALAEAGLLDGLTVTTHWRAADLLARRHPEVTVDPDVLYLDHGRILTSAGASAGLDLCLHVVRRDHGAVVANTAARFAVAAPYRAGGQAQYIKRAVPKTSGRSLARTREWALRHLGEELSVPRLAKHAAMSERTFARRFVEEAGVSPTQWLLAARIDLAKQLLESGDTGIDEIARRVGLGTTANFRTRFRNAIGTSPTAYRRTFGDQDGRASRTPG</sequence>
<dbReference type="OrthoDB" id="3660033at2"/>
<proteinExistence type="predicted"/>
<dbReference type="AlphaFoldDB" id="A0A2T0T7A1"/>
<protein>
    <submittedName>
        <fullName evidence="5">AraC family transcriptional regulator with amidase-like domain</fullName>
    </submittedName>
</protein>
<keyword evidence="1" id="KW-0805">Transcription regulation</keyword>
<evidence type="ECO:0000259" key="4">
    <source>
        <dbReference type="PROSITE" id="PS01124"/>
    </source>
</evidence>
<dbReference type="InterPro" id="IPR018060">
    <property type="entry name" value="HTH_AraC"/>
</dbReference>
<dbReference type="PROSITE" id="PS01124">
    <property type="entry name" value="HTH_ARAC_FAMILY_2"/>
    <property type="match status" value="1"/>
</dbReference>
<dbReference type="InterPro" id="IPR009057">
    <property type="entry name" value="Homeodomain-like_sf"/>
</dbReference>
<gene>
    <name evidence="5" type="ORF">CLV43_105313</name>
</gene>
<dbReference type="PANTHER" id="PTHR43130">
    <property type="entry name" value="ARAC-FAMILY TRANSCRIPTIONAL REGULATOR"/>
    <property type="match status" value="1"/>
</dbReference>
<evidence type="ECO:0000256" key="1">
    <source>
        <dbReference type="ARBA" id="ARBA00023015"/>
    </source>
</evidence>
<comment type="caution">
    <text evidence="5">The sequence shown here is derived from an EMBL/GenBank/DDBJ whole genome shotgun (WGS) entry which is preliminary data.</text>
</comment>
<dbReference type="InterPro" id="IPR002818">
    <property type="entry name" value="DJ-1/PfpI"/>
</dbReference>
<dbReference type="GO" id="GO:0003700">
    <property type="term" value="F:DNA-binding transcription factor activity"/>
    <property type="evidence" value="ECO:0007669"/>
    <property type="project" value="InterPro"/>
</dbReference>
<dbReference type="InterPro" id="IPR052158">
    <property type="entry name" value="INH-QAR"/>
</dbReference>
<evidence type="ECO:0000256" key="2">
    <source>
        <dbReference type="ARBA" id="ARBA00023125"/>
    </source>
</evidence>
<keyword evidence="6" id="KW-1185">Reference proteome</keyword>
<dbReference type="Gene3D" id="3.40.50.880">
    <property type="match status" value="1"/>
</dbReference>
<evidence type="ECO:0000313" key="6">
    <source>
        <dbReference type="Proteomes" id="UP000239494"/>
    </source>
</evidence>
<dbReference type="GO" id="GO:0043565">
    <property type="term" value="F:sequence-specific DNA binding"/>
    <property type="evidence" value="ECO:0007669"/>
    <property type="project" value="InterPro"/>
</dbReference>
<dbReference type="PROSITE" id="PS00041">
    <property type="entry name" value="HTH_ARAC_FAMILY_1"/>
    <property type="match status" value="1"/>
</dbReference>
<reference evidence="5 6" key="1">
    <citation type="submission" date="2018-03" db="EMBL/GenBank/DDBJ databases">
        <title>Genomic Encyclopedia of Archaeal and Bacterial Type Strains, Phase II (KMG-II): from individual species to whole genera.</title>
        <authorList>
            <person name="Goeker M."/>
        </authorList>
    </citation>
    <scope>NUCLEOTIDE SEQUENCE [LARGE SCALE GENOMIC DNA]</scope>
    <source>
        <strain evidence="5 6">DSM 44720</strain>
    </source>
</reference>
<evidence type="ECO:0000256" key="3">
    <source>
        <dbReference type="ARBA" id="ARBA00023163"/>
    </source>
</evidence>
<dbReference type="PANTHER" id="PTHR43130:SF3">
    <property type="entry name" value="HTH-TYPE TRANSCRIPTIONAL REGULATOR RV1931C"/>
    <property type="match status" value="1"/>
</dbReference>